<dbReference type="InterPro" id="IPR029063">
    <property type="entry name" value="SAM-dependent_MTases_sf"/>
</dbReference>
<dbReference type="SUPFAM" id="SSF53335">
    <property type="entry name" value="S-adenosyl-L-methionine-dependent methyltransferases"/>
    <property type="match status" value="1"/>
</dbReference>
<dbReference type="HAMAP" id="MF_01007">
    <property type="entry name" value="16SrRNA_methyltr_H"/>
    <property type="match status" value="1"/>
</dbReference>
<evidence type="ECO:0000256" key="4">
    <source>
        <dbReference type="ARBA" id="ARBA00022691"/>
    </source>
</evidence>
<feature type="signal peptide" evidence="6">
    <location>
        <begin position="1"/>
        <end position="28"/>
    </location>
</feature>
<dbReference type="Pfam" id="PF01795">
    <property type="entry name" value="Methyltransf_5"/>
    <property type="match status" value="2"/>
</dbReference>
<keyword evidence="6" id="KW-0732">Signal</keyword>
<evidence type="ECO:0000256" key="1">
    <source>
        <dbReference type="ARBA" id="ARBA00010396"/>
    </source>
</evidence>
<proteinExistence type="inferred from homology"/>
<reference evidence="7" key="1">
    <citation type="submission" date="2022-12" db="EMBL/GenBank/DDBJ databases">
        <title>Draft genome assemblies for two species of Escallonia (Escalloniales).</title>
        <authorList>
            <person name="Chanderbali A."/>
            <person name="Dervinis C."/>
            <person name="Anghel I."/>
            <person name="Soltis D."/>
            <person name="Soltis P."/>
            <person name="Zapata F."/>
        </authorList>
    </citation>
    <scope>NUCLEOTIDE SEQUENCE</scope>
    <source>
        <strain evidence="7">UCBG64.0493</strain>
        <tissue evidence="7">Leaf</tissue>
    </source>
</reference>
<feature type="chain" id="PRO_5041683223" evidence="6">
    <location>
        <begin position="29"/>
        <end position="463"/>
    </location>
</feature>
<comment type="similarity">
    <text evidence="1">Belongs to the methyltransferase superfamily. RsmH family.</text>
</comment>
<evidence type="ECO:0000256" key="2">
    <source>
        <dbReference type="ARBA" id="ARBA00022603"/>
    </source>
</evidence>
<dbReference type="Gene3D" id="1.10.150.170">
    <property type="entry name" value="Putative methyltransferase TM0872, insert domain"/>
    <property type="match status" value="1"/>
</dbReference>
<dbReference type="Proteomes" id="UP001188597">
    <property type="component" value="Unassembled WGS sequence"/>
</dbReference>
<protein>
    <submittedName>
        <fullName evidence="7">Uncharacterized protein</fullName>
    </submittedName>
</protein>
<evidence type="ECO:0000313" key="7">
    <source>
        <dbReference type="EMBL" id="KAK3000981.1"/>
    </source>
</evidence>
<feature type="compositionally biased region" description="Basic residues" evidence="5">
    <location>
        <begin position="61"/>
        <end position="71"/>
    </location>
</feature>
<dbReference type="NCBIfam" id="TIGR00006">
    <property type="entry name" value="16S rRNA (cytosine(1402)-N(4))-methyltransferase RsmH"/>
    <property type="match status" value="1"/>
</dbReference>
<dbReference type="PANTHER" id="PTHR11265:SF0">
    <property type="entry name" value="12S RRNA N4-METHYLCYTIDINE METHYLTRANSFERASE"/>
    <property type="match status" value="1"/>
</dbReference>
<dbReference type="AlphaFoldDB" id="A0AA88V3I7"/>
<dbReference type="InterPro" id="IPR023397">
    <property type="entry name" value="SAM-dep_MeTrfase_MraW_recog"/>
</dbReference>
<evidence type="ECO:0000313" key="8">
    <source>
        <dbReference type="Proteomes" id="UP001188597"/>
    </source>
</evidence>
<comment type="caution">
    <text evidence="7">The sequence shown here is derived from an EMBL/GenBank/DDBJ whole genome shotgun (WGS) entry which is preliminary data.</text>
</comment>
<keyword evidence="8" id="KW-1185">Reference proteome</keyword>
<dbReference type="InterPro" id="IPR002903">
    <property type="entry name" value="RsmH"/>
</dbReference>
<evidence type="ECO:0000256" key="5">
    <source>
        <dbReference type="SAM" id="MobiDB-lite"/>
    </source>
</evidence>
<organism evidence="7 8">
    <name type="scientific">Escallonia herrerae</name>
    <dbReference type="NCBI Taxonomy" id="1293975"/>
    <lineage>
        <taxon>Eukaryota</taxon>
        <taxon>Viridiplantae</taxon>
        <taxon>Streptophyta</taxon>
        <taxon>Embryophyta</taxon>
        <taxon>Tracheophyta</taxon>
        <taxon>Spermatophyta</taxon>
        <taxon>Magnoliopsida</taxon>
        <taxon>eudicotyledons</taxon>
        <taxon>Gunneridae</taxon>
        <taxon>Pentapetalae</taxon>
        <taxon>asterids</taxon>
        <taxon>campanulids</taxon>
        <taxon>Escalloniales</taxon>
        <taxon>Escalloniaceae</taxon>
        <taxon>Escallonia</taxon>
    </lineage>
</organism>
<gene>
    <name evidence="7" type="ORF">RJ639_020942</name>
</gene>
<keyword evidence="2" id="KW-0489">Methyltransferase</keyword>
<dbReference type="PANTHER" id="PTHR11265">
    <property type="entry name" value="S-ADENOSYL-METHYLTRANSFERASE MRAW"/>
    <property type="match status" value="1"/>
</dbReference>
<feature type="region of interest" description="Disordered" evidence="5">
    <location>
        <begin position="55"/>
        <end position="90"/>
    </location>
</feature>
<dbReference type="SUPFAM" id="SSF81799">
    <property type="entry name" value="Putative methyltransferase TM0872, insert domain"/>
    <property type="match status" value="1"/>
</dbReference>
<evidence type="ECO:0000256" key="6">
    <source>
        <dbReference type="SAM" id="SignalP"/>
    </source>
</evidence>
<keyword evidence="3" id="KW-0808">Transferase</keyword>
<dbReference type="GO" id="GO:0071424">
    <property type="term" value="F:rRNA (cytosine-N4-)-methyltransferase activity"/>
    <property type="evidence" value="ECO:0007669"/>
    <property type="project" value="TreeGrafter"/>
</dbReference>
<dbReference type="FunFam" id="1.10.150.170:FF:000004">
    <property type="entry name" value="Ribosomal RNA small subunit methyltransferase H"/>
    <property type="match status" value="1"/>
</dbReference>
<dbReference type="Gene3D" id="3.40.50.150">
    <property type="entry name" value="Vaccinia Virus protein VP39"/>
    <property type="match status" value="1"/>
</dbReference>
<evidence type="ECO:0000256" key="3">
    <source>
        <dbReference type="ARBA" id="ARBA00022679"/>
    </source>
</evidence>
<dbReference type="EMBL" id="JAVXUP010002874">
    <property type="protein sequence ID" value="KAK3000981.1"/>
    <property type="molecule type" value="Genomic_DNA"/>
</dbReference>
<keyword evidence="4" id="KW-0949">S-adenosyl-L-methionine</keyword>
<accession>A0AA88V3I7</accession>
<dbReference type="GO" id="GO:0070475">
    <property type="term" value="P:rRNA base methylation"/>
    <property type="evidence" value="ECO:0007669"/>
    <property type="project" value="TreeGrafter"/>
</dbReference>
<name>A0AA88V3I7_9ASTE</name>
<sequence>MAMAMAALAGASLLKKLLFPLTPPLASSKFLNLNLCRCLPSSAAVATRNFSATTAASTPTRIRKNKNKKKKEQKEKQSNASSTSRRAAEALVKRRTRSEIEFDEETVLRFGDSGTHIPVMLGEVLEVFASVPLRSFVDCTLGAAGHSSAVIQAHREMQSYIGLDVDPVAHEKARAQINVVLQGCSCDLPSSLKVHTLLKNFKDIKPALCEVDEKILVPGVDGILMDLGMSSMQVNSAERGFSVLSNGPLDMRMNPQASLKAEDILNLWPDTEVGRILREYGEENNWRSLQRKVVNARLSGGLHSTGQLVDLIRSSTFKTKGGRQGWIKTATRVFQALRIAVNDELKTLEDSLYNCFDCLAPGGRLAVISFHSLEDRIVKQTFLNIINSNVGDGHGDEKEESCFEDSSKISFDKDRKEAWIKQTIYGPNARILTKRPITPSEEEEKLNCRSRSAKLRVIQKARK</sequence>